<evidence type="ECO:0000313" key="3">
    <source>
        <dbReference type="Proteomes" id="UP001601444"/>
    </source>
</evidence>
<protein>
    <submittedName>
        <fullName evidence="2">Uncharacterized protein</fullName>
    </submittedName>
</protein>
<evidence type="ECO:0000256" key="1">
    <source>
        <dbReference type="SAM" id="MobiDB-lite"/>
    </source>
</evidence>
<reference evidence="2 3" key="1">
    <citation type="submission" date="2024-10" db="EMBL/GenBank/DDBJ databases">
        <title>The Natural Products Discovery Center: Release of the First 8490 Sequenced Strains for Exploring Actinobacteria Biosynthetic Diversity.</title>
        <authorList>
            <person name="Kalkreuter E."/>
            <person name="Kautsar S.A."/>
            <person name="Yang D."/>
            <person name="Bader C.D."/>
            <person name="Teijaro C.N."/>
            <person name="Fluegel L."/>
            <person name="Davis C.M."/>
            <person name="Simpson J.R."/>
            <person name="Lauterbach L."/>
            <person name="Steele A.D."/>
            <person name="Gui C."/>
            <person name="Meng S."/>
            <person name="Li G."/>
            <person name="Viehrig K."/>
            <person name="Ye F."/>
            <person name="Su P."/>
            <person name="Kiefer A.F."/>
            <person name="Nichols A."/>
            <person name="Cepeda A.J."/>
            <person name="Yan W."/>
            <person name="Fan B."/>
            <person name="Jiang Y."/>
            <person name="Adhikari A."/>
            <person name="Zheng C.-J."/>
            <person name="Schuster L."/>
            <person name="Cowan T.M."/>
            <person name="Smanski M.J."/>
            <person name="Chevrette M.G."/>
            <person name="De Carvalho L.P.S."/>
            <person name="Shen B."/>
        </authorList>
    </citation>
    <scope>NUCLEOTIDE SEQUENCE [LARGE SCALE GENOMIC DNA]</scope>
    <source>
        <strain evidence="2 3">NPDC004045</strain>
    </source>
</reference>
<name>A0ABW6PX80_9NOCA</name>
<accession>A0ABW6PX80</accession>
<dbReference type="RefSeq" id="WP_387703180.1">
    <property type="nucleotide sequence ID" value="NZ_JBIAMX010000030.1"/>
</dbReference>
<dbReference type="Proteomes" id="UP001601444">
    <property type="component" value="Unassembled WGS sequence"/>
</dbReference>
<keyword evidence="3" id="KW-1185">Reference proteome</keyword>
<feature type="region of interest" description="Disordered" evidence="1">
    <location>
        <begin position="30"/>
        <end position="57"/>
    </location>
</feature>
<proteinExistence type="predicted"/>
<feature type="compositionally biased region" description="Basic residues" evidence="1">
    <location>
        <begin position="43"/>
        <end position="57"/>
    </location>
</feature>
<comment type="caution">
    <text evidence="2">The sequence shown here is derived from an EMBL/GenBank/DDBJ whole genome shotgun (WGS) entry which is preliminary data.</text>
</comment>
<sequence>MRAERETAGAAEPAAERPDLVAWRRRHALRSSNAATAVPSGRVYRRSAKHRDRRYDR</sequence>
<organism evidence="2 3">
    <name type="scientific">Nocardia thailandica</name>
    <dbReference type="NCBI Taxonomy" id="257275"/>
    <lineage>
        <taxon>Bacteria</taxon>
        <taxon>Bacillati</taxon>
        <taxon>Actinomycetota</taxon>
        <taxon>Actinomycetes</taxon>
        <taxon>Mycobacteriales</taxon>
        <taxon>Nocardiaceae</taxon>
        <taxon>Nocardia</taxon>
    </lineage>
</organism>
<gene>
    <name evidence="2" type="ORF">ACFYTF_29685</name>
</gene>
<dbReference type="EMBL" id="JBIAMX010000030">
    <property type="protein sequence ID" value="MFF0547017.1"/>
    <property type="molecule type" value="Genomic_DNA"/>
</dbReference>
<evidence type="ECO:0000313" key="2">
    <source>
        <dbReference type="EMBL" id="MFF0547017.1"/>
    </source>
</evidence>